<protein>
    <recommendedName>
        <fullName evidence="7">ATP phosphoribosyltransferase</fullName>
        <ecNumber evidence="6">2.4.2.17</ecNumber>
    </recommendedName>
</protein>
<keyword evidence="9" id="KW-0028">Amino-acid biosynthesis</keyword>
<evidence type="ECO:0000256" key="8">
    <source>
        <dbReference type="ARBA" id="ARBA00022490"/>
    </source>
</evidence>
<accession>A0A0W8FGU8</accession>
<comment type="similarity">
    <text evidence="5">Belongs to the ATP phosphoribosyltransferase family. Long subfamily.</text>
</comment>
<evidence type="ECO:0000259" key="19">
    <source>
        <dbReference type="Pfam" id="PF08029"/>
    </source>
</evidence>
<comment type="subcellular location">
    <subcellularLocation>
        <location evidence="3">Cytoplasm</location>
    </subcellularLocation>
</comment>
<dbReference type="SUPFAM" id="SSF53850">
    <property type="entry name" value="Periplasmic binding protein-like II"/>
    <property type="match status" value="1"/>
</dbReference>
<feature type="domain" description="Histidine biosynthesis HisG C-terminal" evidence="19">
    <location>
        <begin position="229"/>
        <end position="302"/>
    </location>
</feature>
<dbReference type="Gene3D" id="3.30.70.120">
    <property type="match status" value="1"/>
</dbReference>
<dbReference type="GO" id="GO:0003879">
    <property type="term" value="F:ATP phosphoribosyltransferase activity"/>
    <property type="evidence" value="ECO:0007669"/>
    <property type="project" value="UniProtKB-EC"/>
</dbReference>
<comment type="catalytic activity">
    <reaction evidence="1">
        <text>1-(5-phospho-beta-D-ribosyl)-ATP + diphosphate = 5-phospho-alpha-D-ribose 1-diphosphate + ATP</text>
        <dbReference type="Rhea" id="RHEA:18473"/>
        <dbReference type="ChEBI" id="CHEBI:30616"/>
        <dbReference type="ChEBI" id="CHEBI:33019"/>
        <dbReference type="ChEBI" id="CHEBI:58017"/>
        <dbReference type="ChEBI" id="CHEBI:73183"/>
        <dbReference type="EC" id="2.4.2.17"/>
    </reaction>
</comment>
<evidence type="ECO:0000256" key="13">
    <source>
        <dbReference type="ARBA" id="ARBA00022741"/>
    </source>
</evidence>
<evidence type="ECO:0000256" key="15">
    <source>
        <dbReference type="ARBA" id="ARBA00022842"/>
    </source>
</evidence>
<keyword evidence="11 20" id="KW-0808">Transferase</keyword>
<dbReference type="SUPFAM" id="SSF54913">
    <property type="entry name" value="GlnB-like"/>
    <property type="match status" value="1"/>
</dbReference>
<dbReference type="PROSITE" id="PS01316">
    <property type="entry name" value="ATP_P_PHORIBOSYLTR"/>
    <property type="match status" value="1"/>
</dbReference>
<evidence type="ECO:0000256" key="11">
    <source>
        <dbReference type="ARBA" id="ARBA00022679"/>
    </source>
</evidence>
<keyword evidence="15" id="KW-0460">Magnesium</keyword>
<dbReference type="InterPro" id="IPR020621">
    <property type="entry name" value="ATP-PRT_HisG_long"/>
</dbReference>
<dbReference type="NCBIfam" id="TIGR03455">
    <property type="entry name" value="HisG_C-term"/>
    <property type="match status" value="1"/>
</dbReference>
<evidence type="ECO:0000256" key="10">
    <source>
        <dbReference type="ARBA" id="ARBA00022676"/>
    </source>
</evidence>
<evidence type="ECO:0000256" key="14">
    <source>
        <dbReference type="ARBA" id="ARBA00022840"/>
    </source>
</evidence>
<evidence type="ECO:0000256" key="16">
    <source>
        <dbReference type="ARBA" id="ARBA00023102"/>
    </source>
</evidence>
<dbReference type="AlphaFoldDB" id="A0A0W8FGU8"/>
<sequence length="305" mass="33185">MPTAMTEQKAQQGAGEYREHHIRLAIPNKGRIAHPIADLIEKSGLHMLEGDERRLIARTHDPHVEILFARPIDIPEYVANGAADLGITGLDMVVERGSVVEDLLDLKIGKATVVLAVPEDSRVEVPEDLNGARVATEFPGITRTFFDCHGVLVTIFPVGGACEVTPHLGIADAIVDLTSSGTTLRTNRLRVVAELLKTSTHLIANSDAMAAKREKIDEIVLALESVVRARGQCYLMMNAHRSALEDVKRVLPGLSGPTVMDVASDGNLVAVHAVVSEERVYQLINQLKRAGAKDILVMPIERMVR</sequence>
<dbReference type="GO" id="GO:0000105">
    <property type="term" value="P:L-histidine biosynthetic process"/>
    <property type="evidence" value="ECO:0007669"/>
    <property type="project" value="UniProtKB-UniPathway"/>
</dbReference>
<evidence type="ECO:0000256" key="9">
    <source>
        <dbReference type="ARBA" id="ARBA00022605"/>
    </source>
</evidence>
<dbReference type="PANTHER" id="PTHR21403:SF10">
    <property type="entry name" value="ATP PHOSPHORIBOSYLTRANSFERASE"/>
    <property type="match status" value="1"/>
</dbReference>
<dbReference type="Pfam" id="PF01634">
    <property type="entry name" value="HisG"/>
    <property type="match status" value="1"/>
</dbReference>
<dbReference type="InterPro" id="IPR018198">
    <property type="entry name" value="ATP_PRibTrfase_CS"/>
</dbReference>
<dbReference type="InterPro" id="IPR013115">
    <property type="entry name" value="HisG_C"/>
</dbReference>
<dbReference type="Pfam" id="PF08029">
    <property type="entry name" value="HisG_C"/>
    <property type="match status" value="1"/>
</dbReference>
<evidence type="ECO:0000256" key="5">
    <source>
        <dbReference type="ARBA" id="ARBA00007955"/>
    </source>
</evidence>
<dbReference type="UniPathway" id="UPA00031">
    <property type="reaction ID" value="UER00006"/>
</dbReference>
<evidence type="ECO:0000256" key="17">
    <source>
        <dbReference type="ARBA" id="ARBA00024861"/>
    </source>
</evidence>
<evidence type="ECO:0000313" key="20">
    <source>
        <dbReference type="EMBL" id="KUG20136.1"/>
    </source>
</evidence>
<reference evidence="20" key="1">
    <citation type="journal article" date="2015" name="Proc. Natl. Acad. Sci. U.S.A.">
        <title>Networks of energetic and metabolic interactions define dynamics in microbial communities.</title>
        <authorList>
            <person name="Embree M."/>
            <person name="Liu J.K."/>
            <person name="Al-Bassam M.M."/>
            <person name="Zengler K."/>
        </authorList>
    </citation>
    <scope>NUCLEOTIDE SEQUENCE</scope>
</reference>
<evidence type="ECO:0000256" key="6">
    <source>
        <dbReference type="ARBA" id="ARBA00011946"/>
    </source>
</evidence>
<feature type="domain" description="ATP phosphoribosyltransferase catalytic" evidence="18">
    <location>
        <begin position="70"/>
        <end position="224"/>
    </location>
</feature>
<keyword evidence="12" id="KW-0479">Metal-binding</keyword>
<evidence type="ECO:0000256" key="1">
    <source>
        <dbReference type="ARBA" id="ARBA00000915"/>
    </source>
</evidence>
<keyword evidence="10 20" id="KW-0328">Glycosyltransferase</keyword>
<dbReference type="PANTHER" id="PTHR21403">
    <property type="entry name" value="ATP PHOSPHORIBOSYLTRANSFERASE ATP-PRTASE"/>
    <property type="match status" value="1"/>
</dbReference>
<evidence type="ECO:0000259" key="18">
    <source>
        <dbReference type="Pfam" id="PF01634"/>
    </source>
</evidence>
<dbReference type="GO" id="GO:0000287">
    <property type="term" value="F:magnesium ion binding"/>
    <property type="evidence" value="ECO:0007669"/>
    <property type="project" value="InterPro"/>
</dbReference>
<organism evidence="20">
    <name type="scientific">hydrocarbon metagenome</name>
    <dbReference type="NCBI Taxonomy" id="938273"/>
    <lineage>
        <taxon>unclassified sequences</taxon>
        <taxon>metagenomes</taxon>
        <taxon>ecological metagenomes</taxon>
    </lineage>
</organism>
<dbReference type="InterPro" id="IPR011322">
    <property type="entry name" value="N-reg_PII-like_a/b"/>
</dbReference>
<name>A0A0W8FGU8_9ZZZZ</name>
<keyword evidence="13" id="KW-0547">Nucleotide-binding</keyword>
<evidence type="ECO:0000256" key="7">
    <source>
        <dbReference type="ARBA" id="ARBA00020998"/>
    </source>
</evidence>
<dbReference type="GO" id="GO:0005524">
    <property type="term" value="F:ATP binding"/>
    <property type="evidence" value="ECO:0007669"/>
    <property type="project" value="UniProtKB-KW"/>
</dbReference>
<dbReference type="GO" id="GO:0005737">
    <property type="term" value="C:cytoplasm"/>
    <property type="evidence" value="ECO:0007669"/>
    <property type="project" value="UniProtKB-SubCell"/>
</dbReference>
<comment type="cofactor">
    <cofactor evidence="2">
        <name>Mg(2+)</name>
        <dbReference type="ChEBI" id="CHEBI:18420"/>
    </cofactor>
</comment>
<dbReference type="InterPro" id="IPR013820">
    <property type="entry name" value="ATP_PRibTrfase_cat"/>
</dbReference>
<dbReference type="EMBL" id="LNQE01001221">
    <property type="protein sequence ID" value="KUG20136.1"/>
    <property type="molecule type" value="Genomic_DNA"/>
</dbReference>
<evidence type="ECO:0000256" key="4">
    <source>
        <dbReference type="ARBA" id="ARBA00004667"/>
    </source>
</evidence>
<dbReference type="InterPro" id="IPR001348">
    <property type="entry name" value="ATP_PRibTrfase_HisG"/>
</dbReference>
<dbReference type="EC" id="2.4.2.17" evidence="6"/>
<gene>
    <name evidence="20" type="ORF">ASZ90_010128</name>
</gene>
<dbReference type="Gene3D" id="3.40.190.10">
    <property type="entry name" value="Periplasmic binding protein-like II"/>
    <property type="match status" value="2"/>
</dbReference>
<dbReference type="NCBIfam" id="TIGR00070">
    <property type="entry name" value="hisG"/>
    <property type="match status" value="1"/>
</dbReference>
<comment type="pathway">
    <text evidence="4">Amino-acid biosynthesis; L-histidine biosynthesis; L-histidine from 5-phospho-alpha-D-ribose 1-diphosphate: step 1/9.</text>
</comment>
<dbReference type="FunFam" id="3.30.70.120:FF:000002">
    <property type="entry name" value="ATP phosphoribosyltransferase"/>
    <property type="match status" value="1"/>
</dbReference>
<proteinExistence type="inferred from homology"/>
<keyword evidence="14" id="KW-0067">ATP-binding</keyword>
<dbReference type="InterPro" id="IPR015867">
    <property type="entry name" value="N-reg_PII/ATP_PRibTrfase_C"/>
</dbReference>
<comment type="function">
    <text evidence="17">Catalyzes the condensation of ATP and 5-phosphoribose 1-diphosphate to form N'-(5'-phosphoribosyl)-ATP (PR-ATP). Has a crucial role in the pathway because the rate of histidine biosynthesis seems to be controlled primarily by regulation of HisG enzymatic activity.</text>
</comment>
<keyword evidence="8" id="KW-0963">Cytoplasm</keyword>
<evidence type="ECO:0000256" key="12">
    <source>
        <dbReference type="ARBA" id="ARBA00022723"/>
    </source>
</evidence>
<evidence type="ECO:0000256" key="3">
    <source>
        <dbReference type="ARBA" id="ARBA00004496"/>
    </source>
</evidence>
<evidence type="ECO:0000256" key="2">
    <source>
        <dbReference type="ARBA" id="ARBA00001946"/>
    </source>
</evidence>
<keyword evidence="16" id="KW-0368">Histidine biosynthesis</keyword>
<comment type="caution">
    <text evidence="20">The sequence shown here is derived from an EMBL/GenBank/DDBJ whole genome shotgun (WGS) entry which is preliminary data.</text>
</comment>
<dbReference type="HAMAP" id="MF_00079">
    <property type="entry name" value="HisG_Long"/>
    <property type="match status" value="1"/>
</dbReference>